<dbReference type="SUPFAM" id="SSF53850">
    <property type="entry name" value="Periplasmic binding protein-like II"/>
    <property type="match status" value="1"/>
</dbReference>
<reference evidence="3" key="1">
    <citation type="journal article" date="2020" name="mSystems">
        <title>Genome- and Community-Level Interaction Insights into Carbon Utilization and Element Cycling Functions of Hydrothermarchaeota in Hydrothermal Sediment.</title>
        <authorList>
            <person name="Zhou Z."/>
            <person name="Liu Y."/>
            <person name="Xu W."/>
            <person name="Pan J."/>
            <person name="Luo Z.H."/>
            <person name="Li M."/>
        </authorList>
    </citation>
    <scope>NUCLEOTIDE SEQUENCE [LARGE SCALE GENOMIC DNA]</scope>
    <source>
        <strain evidence="3">SpSt-116</strain>
    </source>
</reference>
<sequence length="434" mass="47301">MRPTPPAGPKKMTFYTWWAGLERFAIDAVIGNFTKATGIQVEKTAVPGGAGVNAKYAIIALIMAGKPPEAYQVHCGPEMISYFMAAPHGKDDFVDLTDVATDIGLINTPAGQVCQLAGRLYSAPVNLHRANLIFMNKKILDKYGIKPPTTLDELTAACSKLKAAGVPCMVQAGADQFTVLHLWEQIFLAVAGPDKFIQFMYGTIDPNDPSIKQATDTFLTFVDTFPSDWMALDWTSAVDRVVKGNGAFHVDGDWAVGLIYNVYPGTKMCPIDSITPDCDIIVAPFPGTQGIYNMVIDAVGVPKGPNQDLGITFAKYFASKDGQKIFNPLKGSIADYPDLPTDIYPTNIQKWEVQQYASSKKQVFSLTHGALFSDVWSKLLSGAVLLAQTKQTSMWYSTVNDAIKLELSLWQQSGLYLGSPTSPFAGYLPPWAKK</sequence>
<name>A0A7C1CDH3_9CREN</name>
<dbReference type="PANTHER" id="PTHR43649">
    <property type="entry name" value="ARABINOSE-BINDING PROTEIN-RELATED"/>
    <property type="match status" value="1"/>
</dbReference>
<protein>
    <submittedName>
        <fullName evidence="3">Carbohydrate ABC transporter substrate-binding protein</fullName>
    </submittedName>
</protein>
<dbReference type="EMBL" id="DSAY01000008">
    <property type="protein sequence ID" value="HDP14256.1"/>
    <property type="molecule type" value="Genomic_DNA"/>
</dbReference>
<evidence type="ECO:0000313" key="3">
    <source>
        <dbReference type="EMBL" id="HDP14256.1"/>
    </source>
</evidence>
<keyword evidence="2" id="KW-0813">Transport</keyword>
<proteinExistence type="inferred from homology"/>
<dbReference type="Pfam" id="PF01547">
    <property type="entry name" value="SBP_bac_1"/>
    <property type="match status" value="1"/>
</dbReference>
<dbReference type="AlphaFoldDB" id="A0A7C1CDH3"/>
<dbReference type="InterPro" id="IPR006059">
    <property type="entry name" value="SBP"/>
</dbReference>
<evidence type="ECO:0000256" key="2">
    <source>
        <dbReference type="ARBA" id="ARBA00022448"/>
    </source>
</evidence>
<accession>A0A7C1CDH3</accession>
<comment type="similarity">
    <text evidence="1">Belongs to the bacterial solute-binding protein 1 family.</text>
</comment>
<organism evidence="3">
    <name type="scientific">Thermofilum adornatum</name>
    <dbReference type="NCBI Taxonomy" id="1365176"/>
    <lineage>
        <taxon>Archaea</taxon>
        <taxon>Thermoproteota</taxon>
        <taxon>Thermoprotei</taxon>
        <taxon>Thermofilales</taxon>
        <taxon>Thermofilaceae</taxon>
        <taxon>Thermofilum</taxon>
    </lineage>
</organism>
<comment type="caution">
    <text evidence="3">The sequence shown here is derived from an EMBL/GenBank/DDBJ whole genome shotgun (WGS) entry which is preliminary data.</text>
</comment>
<evidence type="ECO:0000256" key="1">
    <source>
        <dbReference type="ARBA" id="ARBA00008520"/>
    </source>
</evidence>
<dbReference type="PANTHER" id="PTHR43649:SF29">
    <property type="entry name" value="OSMOPROTECTIVE COMPOUNDS-BINDING PROTEIN GGTB"/>
    <property type="match status" value="1"/>
</dbReference>
<dbReference type="Gene3D" id="3.40.190.10">
    <property type="entry name" value="Periplasmic binding protein-like II"/>
    <property type="match status" value="2"/>
</dbReference>
<gene>
    <name evidence="3" type="ORF">ENN26_00570</name>
</gene>
<dbReference type="InterPro" id="IPR050490">
    <property type="entry name" value="Bact_solute-bd_prot1"/>
</dbReference>